<sequence>MVSHSSSQTSDDSLMRFFRNTSAVWPYSTASSES</sequence>
<dbReference type="EMBL" id="JATAAI010000029">
    <property type="protein sequence ID" value="KAK1736258.1"/>
    <property type="molecule type" value="Genomic_DNA"/>
</dbReference>
<reference evidence="1" key="1">
    <citation type="submission" date="2023-06" db="EMBL/GenBank/DDBJ databases">
        <title>Survivors Of The Sea: Transcriptome response of Skeletonema marinoi to long-term dormancy.</title>
        <authorList>
            <person name="Pinder M.I.M."/>
            <person name="Kourtchenko O."/>
            <person name="Robertson E.K."/>
            <person name="Larsson T."/>
            <person name="Maumus F."/>
            <person name="Osuna-Cruz C.M."/>
            <person name="Vancaester E."/>
            <person name="Stenow R."/>
            <person name="Vandepoele K."/>
            <person name="Ploug H."/>
            <person name="Bruchert V."/>
            <person name="Godhe A."/>
            <person name="Topel M."/>
        </authorList>
    </citation>
    <scope>NUCLEOTIDE SEQUENCE</scope>
    <source>
        <strain evidence="1">R05AC</strain>
    </source>
</reference>
<organism evidence="1 2">
    <name type="scientific">Skeletonema marinoi</name>
    <dbReference type="NCBI Taxonomy" id="267567"/>
    <lineage>
        <taxon>Eukaryota</taxon>
        <taxon>Sar</taxon>
        <taxon>Stramenopiles</taxon>
        <taxon>Ochrophyta</taxon>
        <taxon>Bacillariophyta</taxon>
        <taxon>Coscinodiscophyceae</taxon>
        <taxon>Thalassiosirophycidae</taxon>
        <taxon>Thalassiosirales</taxon>
        <taxon>Skeletonemataceae</taxon>
        <taxon>Skeletonema</taxon>
        <taxon>Skeletonema marinoi-dohrnii complex</taxon>
    </lineage>
</organism>
<name>A0AAD9D853_9STRA</name>
<dbReference type="Proteomes" id="UP001224775">
    <property type="component" value="Unassembled WGS sequence"/>
</dbReference>
<evidence type="ECO:0000313" key="2">
    <source>
        <dbReference type="Proteomes" id="UP001224775"/>
    </source>
</evidence>
<accession>A0AAD9D853</accession>
<proteinExistence type="predicted"/>
<dbReference type="AlphaFoldDB" id="A0AAD9D853"/>
<evidence type="ECO:0000313" key="1">
    <source>
        <dbReference type="EMBL" id="KAK1736258.1"/>
    </source>
</evidence>
<gene>
    <name evidence="1" type="ORF">QTG54_012858</name>
</gene>
<protein>
    <submittedName>
        <fullName evidence="1">Uncharacterized protein</fullName>
    </submittedName>
</protein>
<comment type="caution">
    <text evidence="1">The sequence shown here is derived from an EMBL/GenBank/DDBJ whole genome shotgun (WGS) entry which is preliminary data.</text>
</comment>
<keyword evidence="2" id="KW-1185">Reference proteome</keyword>